<gene>
    <name evidence="10" type="ORF">B4U79_01367</name>
    <name evidence="8" type="ORF">B4U79_08540</name>
    <name evidence="9" type="ORF">B4U79_13496</name>
</gene>
<evidence type="ECO:0000256" key="4">
    <source>
        <dbReference type="ARBA" id="ARBA00022989"/>
    </source>
</evidence>
<feature type="transmembrane region" description="Helical" evidence="7">
    <location>
        <begin position="197"/>
        <end position="222"/>
    </location>
</feature>
<dbReference type="EMBL" id="NCKU01001610">
    <property type="protein sequence ID" value="RWS11667.1"/>
    <property type="molecule type" value="Genomic_DNA"/>
</dbReference>
<keyword evidence="11" id="KW-1185">Reference proteome</keyword>
<evidence type="ECO:0000256" key="6">
    <source>
        <dbReference type="SAM" id="MobiDB-lite"/>
    </source>
</evidence>
<evidence type="ECO:0000313" key="11">
    <source>
        <dbReference type="Proteomes" id="UP000285301"/>
    </source>
</evidence>
<feature type="transmembrane region" description="Helical" evidence="7">
    <location>
        <begin position="234"/>
        <end position="256"/>
    </location>
</feature>
<reference evidence="8" key="2">
    <citation type="submission" date="2018-11" db="EMBL/GenBank/DDBJ databases">
        <title>Trombidioid mite genomics.</title>
        <authorList>
            <person name="Dong X."/>
        </authorList>
    </citation>
    <scope>NUCLEOTIDE SEQUENCE</scope>
    <source>
        <strain evidence="8">UoL-WK</strain>
    </source>
</reference>
<evidence type="ECO:0000313" key="8">
    <source>
        <dbReference type="EMBL" id="RWS11382.1"/>
    </source>
</evidence>
<reference evidence="8 11" key="1">
    <citation type="journal article" date="2018" name="Gigascience">
        <title>Genomes of trombidid mites reveal novel predicted allergens and laterally-transferred genes associated with secondary metabolism.</title>
        <authorList>
            <person name="Dong X."/>
            <person name="Chaisiri K."/>
            <person name="Xia D."/>
            <person name="Armstrong S.D."/>
            <person name="Fang Y."/>
            <person name="Donnelly M.J."/>
            <person name="Kadowaki T."/>
            <person name="McGarry J.W."/>
            <person name="Darby A.C."/>
            <person name="Makepeace B.L."/>
        </authorList>
    </citation>
    <scope>NUCLEOTIDE SEQUENCE [LARGE SCALE GENOMIC DNA]</scope>
    <source>
        <strain evidence="8">UoL-WK</strain>
    </source>
</reference>
<dbReference type="OrthoDB" id="10027388at2759"/>
<dbReference type="Pfam" id="PF10160">
    <property type="entry name" value="Tmemb_40"/>
    <property type="match status" value="1"/>
</dbReference>
<evidence type="ECO:0000313" key="9">
    <source>
        <dbReference type="EMBL" id="RWS11667.1"/>
    </source>
</evidence>
<name>A0A3S4R480_9ACAR</name>
<proteinExistence type="inferred from homology"/>
<protein>
    <submittedName>
        <fullName evidence="8">Transmembrane protein adipocyte-associated 1-like isoform X2</fullName>
    </submittedName>
</protein>
<keyword evidence="5 7" id="KW-0472">Membrane</keyword>
<dbReference type="EMBL" id="NCKU01001466">
    <property type="protein sequence ID" value="RWS12043.1"/>
    <property type="molecule type" value="Genomic_DNA"/>
</dbReference>
<keyword evidence="4 7" id="KW-1133">Transmembrane helix</keyword>
<evidence type="ECO:0000256" key="2">
    <source>
        <dbReference type="ARBA" id="ARBA00010125"/>
    </source>
</evidence>
<dbReference type="GO" id="GO:0004930">
    <property type="term" value="F:G protein-coupled receptor activity"/>
    <property type="evidence" value="ECO:0007669"/>
    <property type="project" value="TreeGrafter"/>
</dbReference>
<feature type="transmembrane region" description="Helical" evidence="7">
    <location>
        <begin position="155"/>
        <end position="177"/>
    </location>
</feature>
<dbReference type="STRING" id="1965070.A0A3S4R480"/>
<dbReference type="InterPro" id="IPR018781">
    <property type="entry name" value="TPRA1/CAND2/CAND8"/>
</dbReference>
<evidence type="ECO:0000313" key="10">
    <source>
        <dbReference type="EMBL" id="RWS12043.1"/>
    </source>
</evidence>
<dbReference type="AlphaFoldDB" id="A0A3S4R480"/>
<dbReference type="GO" id="GO:0005886">
    <property type="term" value="C:plasma membrane"/>
    <property type="evidence" value="ECO:0007669"/>
    <property type="project" value="TreeGrafter"/>
</dbReference>
<dbReference type="PANTHER" id="PTHR15876">
    <property type="entry name" value="TRANSMEMBRANE PROTEIN ADIPOCYTE-ASSOCIATED 1"/>
    <property type="match status" value="1"/>
</dbReference>
<feature type="transmembrane region" description="Helical" evidence="7">
    <location>
        <begin position="48"/>
        <end position="68"/>
    </location>
</feature>
<evidence type="ECO:0000256" key="1">
    <source>
        <dbReference type="ARBA" id="ARBA00004141"/>
    </source>
</evidence>
<feature type="transmembrane region" description="Helical" evidence="7">
    <location>
        <begin position="80"/>
        <end position="99"/>
    </location>
</feature>
<comment type="caution">
    <text evidence="8">The sequence shown here is derived from an EMBL/GenBank/DDBJ whole genome shotgun (WGS) entry which is preliminary data.</text>
</comment>
<feature type="region of interest" description="Disordered" evidence="6">
    <location>
        <begin position="345"/>
        <end position="367"/>
    </location>
</feature>
<evidence type="ECO:0000256" key="5">
    <source>
        <dbReference type="ARBA" id="ARBA00023136"/>
    </source>
</evidence>
<comment type="subcellular location">
    <subcellularLocation>
        <location evidence="1">Membrane</location>
        <topology evidence="1">Multi-pass membrane protein</topology>
    </subcellularLocation>
</comment>
<feature type="transmembrane region" description="Helical" evidence="7">
    <location>
        <begin position="119"/>
        <end position="143"/>
    </location>
</feature>
<dbReference type="Proteomes" id="UP000285301">
    <property type="component" value="Unassembled WGS sequence"/>
</dbReference>
<dbReference type="EMBL" id="NCKU01001733">
    <property type="protein sequence ID" value="RWS11382.1"/>
    <property type="molecule type" value="Genomic_DNA"/>
</dbReference>
<evidence type="ECO:0000256" key="7">
    <source>
        <dbReference type="SAM" id="Phobius"/>
    </source>
</evidence>
<accession>A0A3S4R480</accession>
<keyword evidence="3 7" id="KW-0812">Transmembrane</keyword>
<organism evidence="8 11">
    <name type="scientific">Dinothrombium tinctorium</name>
    <dbReference type="NCBI Taxonomy" id="1965070"/>
    <lineage>
        <taxon>Eukaryota</taxon>
        <taxon>Metazoa</taxon>
        <taxon>Ecdysozoa</taxon>
        <taxon>Arthropoda</taxon>
        <taxon>Chelicerata</taxon>
        <taxon>Arachnida</taxon>
        <taxon>Acari</taxon>
        <taxon>Acariformes</taxon>
        <taxon>Trombidiformes</taxon>
        <taxon>Prostigmata</taxon>
        <taxon>Anystina</taxon>
        <taxon>Parasitengona</taxon>
        <taxon>Trombidioidea</taxon>
        <taxon>Trombidiidae</taxon>
        <taxon>Dinothrombium</taxon>
    </lineage>
</organism>
<sequence>MDANTEIIDFFLRDDNATNVTETPSIISKIHFCQWIVYREAGDTRIRFWDLLILAPNLLFFFFLLWRFKRTRQRLKTTHSLIIFTFYLLICINVIVSIARCLISMSVNAASSVGGTADQVFWVIVRFFLLSTEISVLVFALVFGHLDSRKSIRRVMMVTCSVSLTYSICQGTLELIAPDEKFYIAEKGFHLFSHGGMVFWFFTCLIIGIVYLIIFILPWTPCGKRLQLPAKRSFYVYTITLSLLNILQATGSGLYYKNTIEGLCIVDITTYLYFTFFTPLVYWTFLAGFLSSAKSQILFSYKPQIDDGLDDTIVGTVSATGVVRLPHQLSCSSIRTDNSDFVYQQPPQIGGPSENAHSSKYESSSFSPDSIESCIVVANN</sequence>
<evidence type="ECO:0000256" key="3">
    <source>
        <dbReference type="ARBA" id="ARBA00022692"/>
    </source>
</evidence>
<dbReference type="PANTHER" id="PTHR15876:SF8">
    <property type="entry name" value="TRANSMEMBRANE PROTEIN ADIPOCYTE-ASSOCIATED 1"/>
    <property type="match status" value="1"/>
</dbReference>
<comment type="similarity">
    <text evidence="2">Belongs to the UPF0359 family.</text>
</comment>
<feature type="transmembrane region" description="Helical" evidence="7">
    <location>
        <begin position="268"/>
        <end position="290"/>
    </location>
</feature>